<dbReference type="SMART" id="SM00422">
    <property type="entry name" value="HTH_MERR"/>
    <property type="match status" value="2"/>
</dbReference>
<keyword evidence="1" id="KW-0238">DNA-binding</keyword>
<dbReference type="PROSITE" id="PS50937">
    <property type="entry name" value="HTH_MERR_2"/>
    <property type="match status" value="2"/>
</dbReference>
<evidence type="ECO:0000313" key="4">
    <source>
        <dbReference type="Proteomes" id="UP001596455"/>
    </source>
</evidence>
<sequence length="254" mass="27502">MEGERAVVEVLSTSDVAAATGYSVQQVRDLEAVGVIAPAVRAGNGYRRFTTAHVRDLRAYRELAHAVGPVEARRVMRELRTVATDEVVAAVFARHARLGHEREEARAARRALLAIRAESAHELEADPDGPADPATMTITELADALGVRTSTLRFWEQEGLLAPERIPTRAGSARRYRTPVIRDARITAALRSAGYPIPEVRAALTSIRDSGDCGAALEALEARLRDITGRMLALLRAGGVLAEIIRHHGLNRAG</sequence>
<feature type="domain" description="HTH merR-type" evidence="2">
    <location>
        <begin position="10"/>
        <end position="58"/>
    </location>
</feature>
<feature type="domain" description="HTH merR-type" evidence="2">
    <location>
        <begin position="135"/>
        <end position="206"/>
    </location>
</feature>
<dbReference type="InterPro" id="IPR000551">
    <property type="entry name" value="MerR-type_HTH_dom"/>
</dbReference>
<organism evidence="3 4">
    <name type="scientific">Georgenia alba</name>
    <dbReference type="NCBI Taxonomy" id="2233858"/>
    <lineage>
        <taxon>Bacteria</taxon>
        <taxon>Bacillati</taxon>
        <taxon>Actinomycetota</taxon>
        <taxon>Actinomycetes</taxon>
        <taxon>Micrococcales</taxon>
        <taxon>Bogoriellaceae</taxon>
        <taxon>Georgenia</taxon>
    </lineage>
</organism>
<dbReference type="SUPFAM" id="SSF46955">
    <property type="entry name" value="Putative DNA-binding domain"/>
    <property type="match status" value="2"/>
</dbReference>
<dbReference type="PANTHER" id="PTHR30204:SF93">
    <property type="entry name" value="HTH MERR-TYPE DOMAIN-CONTAINING PROTEIN"/>
    <property type="match status" value="1"/>
</dbReference>
<dbReference type="Pfam" id="PF13411">
    <property type="entry name" value="MerR_1"/>
    <property type="match status" value="2"/>
</dbReference>
<dbReference type="InterPro" id="IPR009061">
    <property type="entry name" value="DNA-bd_dom_put_sf"/>
</dbReference>
<keyword evidence="4" id="KW-1185">Reference proteome</keyword>
<proteinExistence type="predicted"/>
<name>A0ABW2Q813_9MICO</name>
<dbReference type="Gene3D" id="1.10.1660.10">
    <property type="match status" value="2"/>
</dbReference>
<dbReference type="RefSeq" id="WP_382392485.1">
    <property type="nucleotide sequence ID" value="NZ_JBHTCQ010000001.1"/>
</dbReference>
<evidence type="ECO:0000313" key="3">
    <source>
        <dbReference type="EMBL" id="MFC7404772.1"/>
    </source>
</evidence>
<protein>
    <submittedName>
        <fullName evidence="3">MerR family transcriptional regulator</fullName>
    </submittedName>
</protein>
<dbReference type="Proteomes" id="UP001596455">
    <property type="component" value="Unassembled WGS sequence"/>
</dbReference>
<dbReference type="InterPro" id="IPR047057">
    <property type="entry name" value="MerR_fam"/>
</dbReference>
<accession>A0ABW2Q813</accession>
<evidence type="ECO:0000259" key="2">
    <source>
        <dbReference type="PROSITE" id="PS50937"/>
    </source>
</evidence>
<gene>
    <name evidence="3" type="ORF">ACFQQL_06585</name>
</gene>
<comment type="caution">
    <text evidence="3">The sequence shown here is derived from an EMBL/GenBank/DDBJ whole genome shotgun (WGS) entry which is preliminary data.</text>
</comment>
<evidence type="ECO:0000256" key="1">
    <source>
        <dbReference type="ARBA" id="ARBA00023125"/>
    </source>
</evidence>
<dbReference type="EMBL" id="JBHTCQ010000001">
    <property type="protein sequence ID" value="MFC7404772.1"/>
    <property type="molecule type" value="Genomic_DNA"/>
</dbReference>
<dbReference type="PANTHER" id="PTHR30204">
    <property type="entry name" value="REDOX-CYCLING DRUG-SENSING TRANSCRIPTIONAL ACTIVATOR SOXR"/>
    <property type="match status" value="1"/>
</dbReference>
<reference evidence="4" key="1">
    <citation type="journal article" date="2019" name="Int. J. Syst. Evol. Microbiol.">
        <title>The Global Catalogue of Microorganisms (GCM) 10K type strain sequencing project: providing services to taxonomists for standard genome sequencing and annotation.</title>
        <authorList>
            <consortium name="The Broad Institute Genomics Platform"/>
            <consortium name="The Broad Institute Genome Sequencing Center for Infectious Disease"/>
            <person name="Wu L."/>
            <person name="Ma J."/>
        </authorList>
    </citation>
    <scope>NUCLEOTIDE SEQUENCE [LARGE SCALE GENOMIC DNA]</scope>
    <source>
        <strain evidence="4">JCM 1490</strain>
    </source>
</reference>